<reference evidence="3" key="1">
    <citation type="submission" date="2022-08" db="UniProtKB">
        <authorList>
            <consortium name="EnsemblMetazoa"/>
        </authorList>
    </citation>
    <scope>IDENTIFICATION</scope>
    <source>
        <strain evidence="3">05x7-T-G4-1.051#20</strain>
    </source>
</reference>
<keyword evidence="2" id="KW-0812">Transmembrane</keyword>
<feature type="transmembrane region" description="Helical" evidence="2">
    <location>
        <begin position="16"/>
        <end position="34"/>
    </location>
</feature>
<evidence type="ECO:0000256" key="1">
    <source>
        <dbReference type="SAM" id="MobiDB-lite"/>
    </source>
</evidence>
<dbReference type="Proteomes" id="UP000005408">
    <property type="component" value="Unassembled WGS sequence"/>
</dbReference>
<keyword evidence="2" id="KW-0472">Membrane</keyword>
<evidence type="ECO:0000313" key="3">
    <source>
        <dbReference type="EnsemblMetazoa" id="G24349.2:cds"/>
    </source>
</evidence>
<evidence type="ECO:0000256" key="2">
    <source>
        <dbReference type="SAM" id="Phobius"/>
    </source>
</evidence>
<name>A0A8W8KL33_MAGGI</name>
<feature type="compositionally biased region" description="Low complexity" evidence="1">
    <location>
        <begin position="312"/>
        <end position="321"/>
    </location>
</feature>
<feature type="region of interest" description="Disordered" evidence="1">
    <location>
        <begin position="303"/>
        <end position="330"/>
    </location>
</feature>
<dbReference type="EnsemblMetazoa" id="G24349.2">
    <property type="protein sequence ID" value="G24349.2:cds"/>
    <property type="gene ID" value="G24349"/>
</dbReference>
<keyword evidence="2" id="KW-1133">Transmembrane helix</keyword>
<dbReference type="OrthoDB" id="6117380at2759"/>
<accession>A0A8W8KL33</accession>
<keyword evidence="4" id="KW-1185">Reference proteome</keyword>
<organism evidence="3 4">
    <name type="scientific">Magallana gigas</name>
    <name type="common">Pacific oyster</name>
    <name type="synonym">Crassostrea gigas</name>
    <dbReference type="NCBI Taxonomy" id="29159"/>
    <lineage>
        <taxon>Eukaryota</taxon>
        <taxon>Metazoa</taxon>
        <taxon>Spiralia</taxon>
        <taxon>Lophotrochozoa</taxon>
        <taxon>Mollusca</taxon>
        <taxon>Bivalvia</taxon>
        <taxon>Autobranchia</taxon>
        <taxon>Pteriomorphia</taxon>
        <taxon>Ostreida</taxon>
        <taxon>Ostreoidea</taxon>
        <taxon>Ostreidae</taxon>
        <taxon>Magallana</taxon>
    </lineage>
</organism>
<dbReference type="AlphaFoldDB" id="A0A8W8KL33"/>
<protein>
    <submittedName>
        <fullName evidence="3">Uncharacterized protein</fullName>
    </submittedName>
</protein>
<feature type="transmembrane region" description="Helical" evidence="2">
    <location>
        <begin position="77"/>
        <end position="98"/>
    </location>
</feature>
<proteinExistence type="predicted"/>
<sequence length="330" mass="36099">MPLLDLKHDEDSRTCYVLLALKGILTVSAIVLIASSTKISIVKPCDLEKAIDLLGLDVTAPCTNNDIKEKSTSLRDWGIGVLVVNFILFIIISFFRLMPEKLKLALFSILACVGILFSSIMVKSYNDVMKAEAEKSDIDFGQLKSTMIESLEKNYTSDNISSSNPISNSWNKFFIKYDCCGINQVEGTTNDFDSTPWCTTSGSCQATSSQIPKTCCNGVSEDDYESAPTACHSSVTPGTYKSTCMIAIKPLSVTNIDECIIILLQVSLLTIGTLEIAEVILVLVYAIECACFKFSTKNKTCPGDQENRNKNDGNGTTNKNTSTERNESLT</sequence>
<evidence type="ECO:0000313" key="4">
    <source>
        <dbReference type="Proteomes" id="UP000005408"/>
    </source>
</evidence>
<feature type="transmembrane region" description="Helical" evidence="2">
    <location>
        <begin position="104"/>
        <end position="122"/>
    </location>
</feature>